<reference evidence="1" key="1">
    <citation type="submission" date="2018-02" db="EMBL/GenBank/DDBJ databases">
        <title>Rhizophora mucronata_Transcriptome.</title>
        <authorList>
            <person name="Meera S.P."/>
            <person name="Sreeshan A."/>
            <person name="Augustine A."/>
        </authorList>
    </citation>
    <scope>NUCLEOTIDE SEQUENCE</scope>
    <source>
        <tissue evidence="1">Leaf</tissue>
    </source>
</reference>
<organism evidence="1">
    <name type="scientific">Rhizophora mucronata</name>
    <name type="common">Asiatic mangrove</name>
    <dbReference type="NCBI Taxonomy" id="61149"/>
    <lineage>
        <taxon>Eukaryota</taxon>
        <taxon>Viridiplantae</taxon>
        <taxon>Streptophyta</taxon>
        <taxon>Embryophyta</taxon>
        <taxon>Tracheophyta</taxon>
        <taxon>Spermatophyta</taxon>
        <taxon>Magnoliopsida</taxon>
        <taxon>eudicotyledons</taxon>
        <taxon>Gunneridae</taxon>
        <taxon>Pentapetalae</taxon>
        <taxon>rosids</taxon>
        <taxon>fabids</taxon>
        <taxon>Malpighiales</taxon>
        <taxon>Rhizophoraceae</taxon>
        <taxon>Rhizophora</taxon>
    </lineage>
</organism>
<accession>A0A2P2NGL5</accession>
<name>A0A2P2NGL5_RHIMU</name>
<dbReference type="EMBL" id="GGEC01061137">
    <property type="protein sequence ID" value="MBX41621.1"/>
    <property type="molecule type" value="Transcribed_RNA"/>
</dbReference>
<evidence type="ECO:0000313" key="1">
    <source>
        <dbReference type="EMBL" id="MBX41621.1"/>
    </source>
</evidence>
<proteinExistence type="predicted"/>
<dbReference type="AlphaFoldDB" id="A0A2P2NGL5"/>
<protein>
    <submittedName>
        <fullName evidence="1">Uncharacterized protein</fullName>
    </submittedName>
</protein>
<sequence>MLGNYVLLFYPYENWRKEIFGGVMVWKLVNMPPFF</sequence>